<dbReference type="CDD" id="cd01285">
    <property type="entry name" value="nucleoside_deaminase"/>
    <property type="match status" value="1"/>
</dbReference>
<dbReference type="InterPro" id="IPR016193">
    <property type="entry name" value="Cytidine_deaminase-like"/>
</dbReference>
<dbReference type="Gene3D" id="3.40.140.10">
    <property type="entry name" value="Cytidine Deaminase, domain 2"/>
    <property type="match status" value="1"/>
</dbReference>
<dbReference type="InterPro" id="IPR002125">
    <property type="entry name" value="CMP_dCMP_dom"/>
</dbReference>
<protein>
    <recommendedName>
        <fullName evidence="3">CMP/dCMP-type deaminase domain-containing protein</fullName>
    </recommendedName>
</protein>
<reference evidence="4" key="1">
    <citation type="submission" date="2023-06" db="EMBL/GenBank/DDBJ databases">
        <title>Genomic analysis of the entomopathogenic nematode Steinernema hermaphroditum.</title>
        <authorList>
            <person name="Schwarz E.M."/>
            <person name="Heppert J.K."/>
            <person name="Baniya A."/>
            <person name="Schwartz H.T."/>
            <person name="Tan C.-H."/>
            <person name="Antoshechkin I."/>
            <person name="Sternberg P.W."/>
            <person name="Goodrich-Blair H."/>
            <person name="Dillman A.R."/>
        </authorList>
    </citation>
    <scope>NUCLEOTIDE SEQUENCE</scope>
    <source>
        <strain evidence="4">PS9179</strain>
        <tissue evidence="4">Whole animal</tissue>
    </source>
</reference>
<proteinExistence type="predicted"/>
<evidence type="ECO:0000259" key="3">
    <source>
        <dbReference type="PROSITE" id="PS51747"/>
    </source>
</evidence>
<dbReference type="PROSITE" id="PS51747">
    <property type="entry name" value="CYT_DCMP_DEAMINASES_2"/>
    <property type="match status" value="1"/>
</dbReference>
<feature type="domain" description="CMP/dCMP-type deaminase" evidence="3">
    <location>
        <begin position="5"/>
        <end position="121"/>
    </location>
</feature>
<dbReference type="GO" id="GO:0005737">
    <property type="term" value="C:cytoplasm"/>
    <property type="evidence" value="ECO:0007669"/>
    <property type="project" value="TreeGrafter"/>
</dbReference>
<evidence type="ECO:0000313" key="5">
    <source>
        <dbReference type="Proteomes" id="UP001175271"/>
    </source>
</evidence>
<evidence type="ECO:0000256" key="2">
    <source>
        <dbReference type="SAM" id="MobiDB-lite"/>
    </source>
</evidence>
<name>A0AA39I5A5_9BILA</name>
<dbReference type="PANTHER" id="PTHR11079:SF149">
    <property type="entry name" value="TRNA-SPECIFIC ADENOSINE DEAMINASE 2"/>
    <property type="match status" value="1"/>
</dbReference>
<dbReference type="SUPFAM" id="SSF53927">
    <property type="entry name" value="Cytidine deaminase-like"/>
    <property type="match status" value="1"/>
</dbReference>
<evidence type="ECO:0000256" key="1">
    <source>
        <dbReference type="ARBA" id="ARBA00022801"/>
    </source>
</evidence>
<dbReference type="Pfam" id="PF00383">
    <property type="entry name" value="dCMP_cyt_deam_1"/>
    <property type="match status" value="1"/>
</dbReference>
<accession>A0AA39I5A5</accession>
<dbReference type="GO" id="GO:0005634">
    <property type="term" value="C:nucleus"/>
    <property type="evidence" value="ECO:0007669"/>
    <property type="project" value="TreeGrafter"/>
</dbReference>
<dbReference type="PANTHER" id="PTHR11079">
    <property type="entry name" value="CYTOSINE DEAMINASE FAMILY MEMBER"/>
    <property type="match status" value="1"/>
</dbReference>
<dbReference type="Proteomes" id="UP001175271">
    <property type="component" value="Unassembled WGS sequence"/>
</dbReference>
<comment type="caution">
    <text evidence="4">The sequence shown here is derived from an EMBL/GenBank/DDBJ whole genome shotgun (WGS) entry which is preliminary data.</text>
</comment>
<dbReference type="GO" id="GO:0002100">
    <property type="term" value="P:tRNA wobble adenosine to inosine editing"/>
    <property type="evidence" value="ECO:0007669"/>
    <property type="project" value="TreeGrafter"/>
</dbReference>
<dbReference type="AlphaFoldDB" id="A0AA39I5A5"/>
<evidence type="ECO:0000313" key="4">
    <source>
        <dbReference type="EMBL" id="KAK0416742.1"/>
    </source>
</evidence>
<dbReference type="GO" id="GO:0052717">
    <property type="term" value="F:tRNA-specific adenosine-34 deaminase activity"/>
    <property type="evidence" value="ECO:0007669"/>
    <property type="project" value="TreeGrafter"/>
</dbReference>
<keyword evidence="5" id="KW-1185">Reference proteome</keyword>
<dbReference type="InterPro" id="IPR018792">
    <property type="entry name" value="NUPR1-like"/>
</dbReference>
<organism evidence="4 5">
    <name type="scientific">Steinernema hermaphroditum</name>
    <dbReference type="NCBI Taxonomy" id="289476"/>
    <lineage>
        <taxon>Eukaryota</taxon>
        <taxon>Metazoa</taxon>
        <taxon>Ecdysozoa</taxon>
        <taxon>Nematoda</taxon>
        <taxon>Chromadorea</taxon>
        <taxon>Rhabditida</taxon>
        <taxon>Tylenchina</taxon>
        <taxon>Panagrolaimomorpha</taxon>
        <taxon>Strongyloidoidea</taxon>
        <taxon>Steinernematidae</taxon>
        <taxon>Steinernema</taxon>
    </lineage>
</organism>
<feature type="compositionally biased region" description="Basic and acidic residues" evidence="2">
    <location>
        <begin position="163"/>
        <end position="181"/>
    </location>
</feature>
<sequence>MKAVEVSMEFLEEAFALAEAALENNEVPVGCVFVYRGKIIGRGRNDVNRTKNPTRHAEMVAFDELREWCAKEEKALEEVLAETELYVSLEPCIMCGSAMYQLKIKKIVYGASNERFGGIDSVAGKKEYAAEHEIEMDSKAEKLAAEYEQGEIDPTKNNGGKRTKSEQVDHKHTHPEGDTRKMVQMAMNGEQKRREHTK</sequence>
<dbReference type="EMBL" id="JAUCMV010000002">
    <property type="protein sequence ID" value="KAK0416742.1"/>
    <property type="molecule type" value="Genomic_DNA"/>
</dbReference>
<keyword evidence="1" id="KW-0378">Hydrolase</keyword>
<dbReference type="Pfam" id="PF10195">
    <property type="entry name" value="Phospho_p8"/>
    <property type="match status" value="1"/>
</dbReference>
<feature type="region of interest" description="Disordered" evidence="2">
    <location>
        <begin position="143"/>
        <end position="198"/>
    </location>
</feature>
<gene>
    <name evidence="4" type="ORF">QR680_012656</name>
</gene>